<organism evidence="2 3">
    <name type="scientific">Methylosinus sporium</name>
    <dbReference type="NCBI Taxonomy" id="428"/>
    <lineage>
        <taxon>Bacteria</taxon>
        <taxon>Pseudomonadati</taxon>
        <taxon>Pseudomonadota</taxon>
        <taxon>Alphaproteobacteria</taxon>
        <taxon>Hyphomicrobiales</taxon>
        <taxon>Methylocystaceae</taxon>
        <taxon>Methylosinus</taxon>
    </lineage>
</organism>
<evidence type="ECO:0000313" key="3">
    <source>
        <dbReference type="Proteomes" id="UP000316781"/>
    </source>
</evidence>
<dbReference type="InterPro" id="IPR009492">
    <property type="entry name" value="TniQ"/>
</dbReference>
<dbReference type="EMBL" id="VJMF01000124">
    <property type="protein sequence ID" value="TRL22642.1"/>
    <property type="molecule type" value="Genomic_DNA"/>
</dbReference>
<sequence length="1103" mass="120799">MAKSKITSPRWPYPGRVPHHADEPAYGLLVRTAYHNGSRLMYTVFEKYGLCKGQTVWDVDPDIVARFCQADLVDGGADAVRAASPRVDPKHVAIFDERFLRDQFSVLHRRWCPACLEEKPYHRVWWDTPYVSACPDHGIRIVENCGCAKPPKWRRSYPTSCTEGHDFRESPREPAPPWEIALSRYIRDRLLGRPRPGDALLDSLPSLGDAIAALDRIGQASLDEKAGLMKLRRELGRAAIAAEGYRIIAGFPVEFERLLDRLVADDGKQKHDRRWGVEKAYGNFHIWVGELPKDNAFGDALRSVIRDHARANVVIKSGHAVAGGAAFDLPGIDMATAARAMGVTFERFRPIASATGLIPGDSLRGRPARLDADKVDELAAKLKGNKSRQQIAKELDIAPLGVAKLIRAGLIPAIVDGKTDRENRLNIWILPGAAACDLVERLVAGKPASSGENEDLIPITIAHKIFRRPLSELLRLVLDGTLSIRAVDPGAKGLNRALVSKSDATAMPGRPPRPGLSPYEFAREIGLHADTVHQLIANDAVQTEATGRVRRIVDGEAERFRATYATTTALSKEFDLPKGRSVMAVLNAAGVRPAFPRPSFRQVIYLRADAEPALAAAVAEAARKKNSPLPANGLDRYDAARRMGLDAFVVTRLVAEKLLPAYKLPRGFIVAPDDADAFMRAHATSTELAKRMGKKRAAASIAVLRRAGVAPVVGPPTCSVTLYPRTAAEEAIDAHIGAGLLIAEINEQESAEPVLTAIEASKEIRAMPWMLGQLADAGFLERRRRGRGLPFTRDSVARFKKAYVLANELGALIGRPDGRKGGKTMTDLLTDLGVEPVCRRPEFQTFVFRRDEAVEALARHFATQADKCASDTATAEARAKLVTLREAQRRLGISSNMGSSLVREGFLRVEKHPSTILVSPDEIARFAAAYITPDAIASMIGKQSAIAATTLLTRLGVKPVAGPPQLRFQLFDRPVVEHAISEWKRDPSIEKRPSRDAEDFLYAGDVARRLKTIDTMVPALIQAGLLRADTTGKATIIARVDFDAFQSEYAMSNEFMDAFGVGHAKGVTKALAVHGVTPVAADRLPRALFRRKEVERVVRGMRR</sequence>
<feature type="domain" description="TniQ" evidence="1">
    <location>
        <begin position="16"/>
        <end position="140"/>
    </location>
</feature>
<name>A0A549SCS0_METSR</name>
<evidence type="ECO:0000259" key="1">
    <source>
        <dbReference type="Pfam" id="PF06527"/>
    </source>
</evidence>
<gene>
    <name evidence="2" type="ORF">FM996_21105</name>
</gene>
<accession>A0A549SCS0</accession>
<dbReference type="Pfam" id="PF06527">
    <property type="entry name" value="TniQ"/>
    <property type="match status" value="1"/>
</dbReference>
<dbReference type="Proteomes" id="UP000316781">
    <property type="component" value="Unassembled WGS sequence"/>
</dbReference>
<proteinExistence type="predicted"/>
<comment type="caution">
    <text evidence="2">The sequence shown here is derived from an EMBL/GenBank/DDBJ whole genome shotgun (WGS) entry which is preliminary data.</text>
</comment>
<reference evidence="2 3" key="1">
    <citation type="submission" date="2019-07" db="EMBL/GenBank/DDBJ databases">
        <title>Ln-dependent methylotrophs.</title>
        <authorList>
            <person name="Tani A."/>
        </authorList>
    </citation>
    <scope>NUCLEOTIDE SEQUENCE [LARGE SCALE GENOMIC DNA]</scope>
    <source>
        <strain evidence="2 3">SM89A</strain>
    </source>
</reference>
<dbReference type="AlphaFoldDB" id="A0A549SCS0"/>
<protein>
    <submittedName>
        <fullName evidence="2">TniQ family protein</fullName>
    </submittedName>
</protein>
<dbReference type="RefSeq" id="WP_142864674.1">
    <property type="nucleotide sequence ID" value="NZ_VJMF01000124.1"/>
</dbReference>
<evidence type="ECO:0000313" key="2">
    <source>
        <dbReference type="EMBL" id="TRL22642.1"/>
    </source>
</evidence>